<dbReference type="InterPro" id="IPR049317">
    <property type="entry name" value="GCIP-like_N"/>
</dbReference>
<feature type="domain" description="Cyclin-D1-binding protein 1-like N-terminal" evidence="2">
    <location>
        <begin position="58"/>
        <end position="208"/>
    </location>
</feature>
<protein>
    <submittedName>
        <fullName evidence="3">Conserved fungal protein</fullName>
    </submittedName>
</protein>
<dbReference type="AlphaFoldDB" id="A0A545W8C3"/>
<keyword evidence="4" id="KW-1185">Reference proteome</keyword>
<accession>A0A545W8C3</accession>
<dbReference type="PANTHER" id="PTHR15492">
    <property type="entry name" value="CYCLIN D1-BINDING PROTEIN 1"/>
    <property type="match status" value="1"/>
</dbReference>
<sequence length="379" mass="41037">MASSSDPGALERLETAVTSTLALCHQLAASLDNICKNPSDAPKQTTDPNIIPLDLARDAATLVRAHSTKLSLLLINEPYTPSAIVDVLKQLLSGPVLGVASAAEACDPSRYTAFFRKELAWRSKRVLVTLAELLGKIPKDGAALSGPGRGGFAADAKGSLPSTGILWSACDEVLALVHGGVGSYFVKRVDEWKDTLKDVMEELKEWSAEEPNDDDDDDDDDEFAHEDNADVENNAASTQAMVDDLMSPGQAIPHDDPRGIRPRLDSSLRRVRLVVLLYQAISKRRLSRLPHLPLPADTAYANVPQRLDEAAGVLGALPDSFSDLAMAFYEMEPAEIDQAADDCFFAAFAAGELLNASWDGGQDEFSEWTEKFKAEIKRS</sequence>
<dbReference type="GO" id="GO:0005634">
    <property type="term" value="C:nucleus"/>
    <property type="evidence" value="ECO:0007669"/>
    <property type="project" value="TreeGrafter"/>
</dbReference>
<evidence type="ECO:0000256" key="1">
    <source>
        <dbReference type="SAM" id="MobiDB-lite"/>
    </source>
</evidence>
<proteinExistence type="predicted"/>
<comment type="caution">
    <text evidence="3">The sequence shown here is derived from an EMBL/GenBank/DDBJ whole genome shotgun (WGS) entry which is preliminary data.</text>
</comment>
<feature type="compositionally biased region" description="Acidic residues" evidence="1">
    <location>
        <begin position="208"/>
        <end position="224"/>
    </location>
</feature>
<gene>
    <name evidence="3" type="ORF">IF1G_03118</name>
</gene>
<evidence type="ECO:0000313" key="4">
    <source>
        <dbReference type="Proteomes" id="UP000315783"/>
    </source>
</evidence>
<reference evidence="3 4" key="1">
    <citation type="journal article" date="2019" name="Appl. Microbiol. Biotechnol.">
        <title>Genome sequence of Isaria javanica and comparative genome analysis insights into family S53 peptidase evolution in fungal entomopathogens.</title>
        <authorList>
            <person name="Lin R."/>
            <person name="Zhang X."/>
            <person name="Xin B."/>
            <person name="Zou M."/>
            <person name="Gao Y."/>
            <person name="Qin F."/>
            <person name="Hu Q."/>
            <person name="Xie B."/>
            <person name="Cheng X."/>
        </authorList>
    </citation>
    <scope>NUCLEOTIDE SEQUENCE [LARGE SCALE GENOMIC DNA]</scope>
    <source>
        <strain evidence="3 4">IJ1G</strain>
    </source>
</reference>
<dbReference type="EMBL" id="SPUK01000003">
    <property type="protein sequence ID" value="TQV99038.1"/>
    <property type="molecule type" value="Genomic_DNA"/>
</dbReference>
<dbReference type="Proteomes" id="UP000315783">
    <property type="component" value="Unassembled WGS sequence"/>
</dbReference>
<dbReference type="Gene3D" id="1.20.1410.10">
    <property type="entry name" value="I/LWEQ domain"/>
    <property type="match status" value="1"/>
</dbReference>
<dbReference type="STRING" id="43265.A0A545W8C3"/>
<feature type="region of interest" description="Disordered" evidence="1">
    <location>
        <begin position="205"/>
        <end position="234"/>
    </location>
</feature>
<dbReference type="InterPro" id="IPR026907">
    <property type="entry name" value="GCIP-like"/>
</dbReference>
<dbReference type="Gene3D" id="1.20.1420.10">
    <property type="entry name" value="Talin, central domain"/>
    <property type="match status" value="1"/>
</dbReference>
<dbReference type="PANTHER" id="PTHR15492:SF1">
    <property type="entry name" value="CYCLIN-D1-BINDING PROTEIN 1"/>
    <property type="match status" value="1"/>
</dbReference>
<dbReference type="OrthoDB" id="4088536at2759"/>
<evidence type="ECO:0000259" key="2">
    <source>
        <dbReference type="Pfam" id="PF13324"/>
    </source>
</evidence>
<organism evidence="3 4">
    <name type="scientific">Cordyceps javanica</name>
    <dbReference type="NCBI Taxonomy" id="43265"/>
    <lineage>
        <taxon>Eukaryota</taxon>
        <taxon>Fungi</taxon>
        <taxon>Dikarya</taxon>
        <taxon>Ascomycota</taxon>
        <taxon>Pezizomycotina</taxon>
        <taxon>Sordariomycetes</taxon>
        <taxon>Hypocreomycetidae</taxon>
        <taxon>Hypocreales</taxon>
        <taxon>Cordycipitaceae</taxon>
        <taxon>Cordyceps</taxon>
    </lineage>
</organism>
<dbReference type="Pfam" id="PF13324">
    <property type="entry name" value="GCIP_N"/>
    <property type="match status" value="1"/>
</dbReference>
<evidence type="ECO:0000313" key="3">
    <source>
        <dbReference type="EMBL" id="TQV99038.1"/>
    </source>
</evidence>
<name>A0A545W8C3_9HYPO</name>